<evidence type="ECO:0000259" key="2">
    <source>
        <dbReference type="Pfam" id="PF22215"/>
    </source>
</evidence>
<feature type="domain" description="Mixed lineage kinase" evidence="2">
    <location>
        <begin position="56"/>
        <end position="153"/>
    </location>
</feature>
<dbReference type="InterPro" id="IPR054000">
    <property type="entry name" value="MLKL_N"/>
</dbReference>
<gene>
    <name evidence="3" type="ORF">BD410DRAFT_845892</name>
</gene>
<organism evidence="3 4">
    <name type="scientific">Rickenella mellea</name>
    <dbReference type="NCBI Taxonomy" id="50990"/>
    <lineage>
        <taxon>Eukaryota</taxon>
        <taxon>Fungi</taxon>
        <taxon>Dikarya</taxon>
        <taxon>Basidiomycota</taxon>
        <taxon>Agaricomycotina</taxon>
        <taxon>Agaricomycetes</taxon>
        <taxon>Hymenochaetales</taxon>
        <taxon>Rickenellaceae</taxon>
        <taxon>Rickenella</taxon>
    </lineage>
</organism>
<proteinExistence type="predicted"/>
<reference evidence="3 4" key="1">
    <citation type="submission" date="2018-06" db="EMBL/GenBank/DDBJ databases">
        <title>A transcriptomic atlas of mushroom development highlights an independent origin of complex multicellularity.</title>
        <authorList>
            <consortium name="DOE Joint Genome Institute"/>
            <person name="Krizsan K."/>
            <person name="Almasi E."/>
            <person name="Merenyi Z."/>
            <person name="Sahu N."/>
            <person name="Viragh M."/>
            <person name="Koszo T."/>
            <person name="Mondo S."/>
            <person name="Kiss B."/>
            <person name="Balint B."/>
            <person name="Kues U."/>
            <person name="Barry K."/>
            <person name="Hegedus J.C."/>
            <person name="Henrissat B."/>
            <person name="Johnson J."/>
            <person name="Lipzen A."/>
            <person name="Ohm R."/>
            <person name="Nagy I."/>
            <person name="Pangilinan J."/>
            <person name="Yan J."/>
            <person name="Xiong Y."/>
            <person name="Grigoriev I.V."/>
            <person name="Hibbett D.S."/>
            <person name="Nagy L.G."/>
        </authorList>
    </citation>
    <scope>NUCLEOTIDE SEQUENCE [LARGE SCALE GENOMIC DNA]</scope>
    <source>
        <strain evidence="3 4">SZMC22713</strain>
    </source>
</reference>
<name>A0A4Y7PHT7_9AGAM</name>
<dbReference type="AlphaFoldDB" id="A0A4Y7PHT7"/>
<dbReference type="InterPro" id="IPR059179">
    <property type="entry name" value="MLKL-like_MCAfunc"/>
</dbReference>
<evidence type="ECO:0000313" key="4">
    <source>
        <dbReference type="Proteomes" id="UP000294933"/>
    </source>
</evidence>
<dbReference type="Pfam" id="PF22215">
    <property type="entry name" value="MLKL_N"/>
    <property type="match status" value="1"/>
</dbReference>
<dbReference type="CDD" id="cd21037">
    <property type="entry name" value="MLKL_NTD"/>
    <property type="match status" value="1"/>
</dbReference>
<protein>
    <recommendedName>
        <fullName evidence="2">Mixed lineage kinase domain-containing protein</fullName>
    </recommendedName>
</protein>
<dbReference type="EMBL" id="ML170323">
    <property type="protein sequence ID" value="TDL14598.1"/>
    <property type="molecule type" value="Genomic_DNA"/>
</dbReference>
<evidence type="ECO:0000313" key="3">
    <source>
        <dbReference type="EMBL" id="TDL14598.1"/>
    </source>
</evidence>
<dbReference type="Proteomes" id="UP000294933">
    <property type="component" value="Unassembled WGS sequence"/>
</dbReference>
<evidence type="ECO:0000256" key="1">
    <source>
        <dbReference type="SAM" id="MobiDB-lite"/>
    </source>
</evidence>
<feature type="compositionally biased region" description="Polar residues" evidence="1">
    <location>
        <begin position="1"/>
        <end position="16"/>
    </location>
</feature>
<dbReference type="VEuPathDB" id="FungiDB:BD410DRAFT_845892"/>
<sequence length="197" mass="21328">MSSTTSNAIADPSTQSKGKKRQYASQAAKLAVGTVSTIADGLNVPFLGAATHTLNQIITLADTVKANREACVQLAKQATDLVQALVKATEGKSAVNVDDDLKRDLDNLGRTLESIRDCMMALSSRSWWKRILSSSDDGAKLTELRNRLTGAVVLFQIKDQISGRISQHTDAQEVLQKLNDIRTHQLSPPSAKPSAEW</sequence>
<dbReference type="InterPro" id="IPR036537">
    <property type="entry name" value="Adaptor_Cbl_N_dom_sf"/>
</dbReference>
<dbReference type="Gene3D" id="1.20.930.20">
    <property type="entry name" value="Adaptor protein Cbl, N-terminal domain"/>
    <property type="match status" value="1"/>
</dbReference>
<accession>A0A4Y7PHT7</accession>
<feature type="region of interest" description="Disordered" evidence="1">
    <location>
        <begin position="1"/>
        <end position="22"/>
    </location>
</feature>
<keyword evidence="4" id="KW-1185">Reference proteome</keyword>
<dbReference type="GO" id="GO:0007166">
    <property type="term" value="P:cell surface receptor signaling pathway"/>
    <property type="evidence" value="ECO:0007669"/>
    <property type="project" value="InterPro"/>
</dbReference>
<dbReference type="OrthoDB" id="3026621at2759"/>